<comment type="subcellular location">
    <subcellularLocation>
        <location evidence="1">Membrane</location>
        <topology evidence="1">Multi-pass membrane protein</topology>
    </subcellularLocation>
</comment>
<feature type="transmembrane region" description="Helical" evidence="6">
    <location>
        <begin position="404"/>
        <end position="422"/>
    </location>
</feature>
<dbReference type="Proteomes" id="UP000650833">
    <property type="component" value="Unassembled WGS sequence"/>
</dbReference>
<dbReference type="InterPro" id="IPR011701">
    <property type="entry name" value="MFS"/>
</dbReference>
<dbReference type="OrthoDB" id="3936150at2759"/>
<comment type="caution">
    <text evidence="8">The sequence shown here is derived from an EMBL/GenBank/DDBJ whole genome shotgun (WGS) entry which is preliminary data.</text>
</comment>
<dbReference type="CDD" id="cd17316">
    <property type="entry name" value="MFS_SV2_like"/>
    <property type="match status" value="1"/>
</dbReference>
<accession>A0A8H7QFA1</accession>
<organism evidence="8 9">
    <name type="scientific">Mucor plumbeus</name>
    <dbReference type="NCBI Taxonomy" id="97098"/>
    <lineage>
        <taxon>Eukaryota</taxon>
        <taxon>Fungi</taxon>
        <taxon>Fungi incertae sedis</taxon>
        <taxon>Mucoromycota</taxon>
        <taxon>Mucoromycotina</taxon>
        <taxon>Mucoromycetes</taxon>
        <taxon>Mucorales</taxon>
        <taxon>Mucorineae</taxon>
        <taxon>Mucoraceae</taxon>
        <taxon>Mucor</taxon>
    </lineage>
</organism>
<evidence type="ECO:0000256" key="1">
    <source>
        <dbReference type="ARBA" id="ARBA00004141"/>
    </source>
</evidence>
<feature type="transmembrane region" description="Helical" evidence="6">
    <location>
        <begin position="175"/>
        <end position="199"/>
    </location>
</feature>
<gene>
    <name evidence="8" type="ORF">INT46_011284</name>
</gene>
<evidence type="ECO:0000256" key="2">
    <source>
        <dbReference type="ARBA" id="ARBA00022448"/>
    </source>
</evidence>
<keyword evidence="3 6" id="KW-0812">Transmembrane</keyword>
<dbReference type="SUPFAM" id="SSF103473">
    <property type="entry name" value="MFS general substrate transporter"/>
    <property type="match status" value="1"/>
</dbReference>
<evidence type="ECO:0000256" key="5">
    <source>
        <dbReference type="ARBA" id="ARBA00023136"/>
    </source>
</evidence>
<feature type="transmembrane region" description="Helical" evidence="6">
    <location>
        <begin position="455"/>
        <end position="476"/>
    </location>
</feature>
<dbReference type="InterPro" id="IPR020846">
    <property type="entry name" value="MFS_dom"/>
</dbReference>
<dbReference type="InterPro" id="IPR036259">
    <property type="entry name" value="MFS_trans_sf"/>
</dbReference>
<evidence type="ECO:0000313" key="9">
    <source>
        <dbReference type="Proteomes" id="UP000650833"/>
    </source>
</evidence>
<keyword evidence="9" id="KW-1185">Reference proteome</keyword>
<name>A0A8H7QFA1_9FUNG</name>
<feature type="transmembrane region" description="Helical" evidence="6">
    <location>
        <begin position="88"/>
        <end position="109"/>
    </location>
</feature>
<proteinExistence type="predicted"/>
<feature type="domain" description="Major facilitator superfamily (MFS) profile" evidence="7">
    <location>
        <begin position="53"/>
        <end position="542"/>
    </location>
</feature>
<dbReference type="Gene3D" id="1.20.1250.20">
    <property type="entry name" value="MFS general substrate transporter like domains"/>
    <property type="match status" value="1"/>
</dbReference>
<keyword evidence="2" id="KW-0813">Transport</keyword>
<feature type="transmembrane region" description="Helical" evidence="6">
    <location>
        <begin position="520"/>
        <end position="539"/>
    </location>
</feature>
<dbReference type="PANTHER" id="PTHR23511">
    <property type="entry name" value="SYNAPTIC VESICLE GLYCOPROTEIN 2"/>
    <property type="match status" value="1"/>
</dbReference>
<feature type="transmembrane region" description="Helical" evidence="6">
    <location>
        <begin position="53"/>
        <end position="76"/>
    </location>
</feature>
<evidence type="ECO:0000259" key="7">
    <source>
        <dbReference type="PROSITE" id="PS50850"/>
    </source>
</evidence>
<dbReference type="Pfam" id="PF07690">
    <property type="entry name" value="MFS_1"/>
    <property type="match status" value="1"/>
</dbReference>
<keyword evidence="4 6" id="KW-1133">Transmembrane helix</keyword>
<feature type="transmembrane region" description="Helical" evidence="6">
    <location>
        <begin position="360"/>
        <end position="384"/>
    </location>
</feature>
<dbReference type="EMBL" id="JAEPRC010000932">
    <property type="protein sequence ID" value="KAG2190618.1"/>
    <property type="molecule type" value="Genomic_DNA"/>
</dbReference>
<evidence type="ECO:0000256" key="4">
    <source>
        <dbReference type="ARBA" id="ARBA00022989"/>
    </source>
</evidence>
<feature type="transmembrane region" description="Helical" evidence="6">
    <location>
        <begin position="431"/>
        <end position="449"/>
    </location>
</feature>
<dbReference type="PANTHER" id="PTHR23511:SF5">
    <property type="entry name" value="MAJOR FACILITATOR-TYPE TRANSPORTER HXNZ-RELATED"/>
    <property type="match status" value="1"/>
</dbReference>
<evidence type="ECO:0000256" key="3">
    <source>
        <dbReference type="ARBA" id="ARBA00022692"/>
    </source>
</evidence>
<dbReference type="GO" id="GO:0016020">
    <property type="term" value="C:membrane"/>
    <property type="evidence" value="ECO:0007669"/>
    <property type="project" value="UniProtKB-SubCell"/>
</dbReference>
<reference evidence="8" key="1">
    <citation type="submission" date="2020-12" db="EMBL/GenBank/DDBJ databases">
        <title>Metabolic potential, ecology and presence of endohyphal bacteria is reflected in genomic diversity of Mucoromycotina.</title>
        <authorList>
            <person name="Muszewska A."/>
            <person name="Okrasinska A."/>
            <person name="Steczkiewicz K."/>
            <person name="Drgas O."/>
            <person name="Orlowska M."/>
            <person name="Perlinska-Lenart U."/>
            <person name="Aleksandrzak-Piekarczyk T."/>
            <person name="Szatraj K."/>
            <person name="Zielenkiewicz U."/>
            <person name="Pilsyk S."/>
            <person name="Malc E."/>
            <person name="Mieczkowski P."/>
            <person name="Kruszewska J.S."/>
            <person name="Biernat P."/>
            <person name="Pawlowska J."/>
        </authorList>
    </citation>
    <scope>NUCLEOTIDE SEQUENCE</scope>
    <source>
        <strain evidence="8">CBS 226.32</strain>
    </source>
</reference>
<dbReference type="PROSITE" id="PS50850">
    <property type="entry name" value="MFS"/>
    <property type="match status" value="1"/>
</dbReference>
<dbReference type="GO" id="GO:0022857">
    <property type="term" value="F:transmembrane transporter activity"/>
    <property type="evidence" value="ECO:0007669"/>
    <property type="project" value="InterPro"/>
</dbReference>
<sequence length="546" mass="60966">MVEVNSNTTHVFTALPTEEQVDESSSTTLIGTTDQILDKLLAKVGYGLFQKKLLILCGFGWLADNMWLQTIAIILPRVQDHYDVPDKWIGTLSSSLFAGMTFGAFFWGTYSDTKGRKVPYTMTLAITSIFGLLSSFTFNFTTLCVTLFFLGFGVGGNMPTDGALYLEFLPKEYHYLLTFMSVFFSFGAVLASIIGYLILPKWSCPEEAIEPCDMRTQNNGWRIMLFTVSMATFIMLALRTLWLKLPETPKFLMSQDRHNETIIVLQDIAKINGGHVHIDKDELPNMRHKYRQTALDEEEEEGESYDMIESLEGSLNEENDEVNHVLLSNGQHTEEIMVKEKEKTKVFKLLMSSQWRLTTLLIWSIWTFTSVAYTMFNVFLPKFLETLGFEGEAVPTRQQVYWDYMIYSLAGVPGSVIASWLIETRLGRKGTMAVSAFGSSIALFLFSIISSRVTMVLSSSSVSFLATLLYAVIYGYTPEVFDTNVRGTAVGTASGLGRIAGIASPIITGILLTINTSLPLYISVIGFAIVGLCVILLPIETRGISH</sequence>
<feature type="transmembrane region" description="Helical" evidence="6">
    <location>
        <begin position="496"/>
        <end position="514"/>
    </location>
</feature>
<evidence type="ECO:0000313" key="8">
    <source>
        <dbReference type="EMBL" id="KAG2190618.1"/>
    </source>
</evidence>
<protein>
    <recommendedName>
        <fullName evidence="7">Major facilitator superfamily (MFS) profile domain-containing protein</fullName>
    </recommendedName>
</protein>
<keyword evidence="5 6" id="KW-0472">Membrane</keyword>
<dbReference type="AlphaFoldDB" id="A0A8H7QFA1"/>
<evidence type="ECO:0000256" key="6">
    <source>
        <dbReference type="SAM" id="Phobius"/>
    </source>
</evidence>
<feature type="transmembrane region" description="Helical" evidence="6">
    <location>
        <begin position="219"/>
        <end position="242"/>
    </location>
</feature>
<feature type="transmembrane region" description="Helical" evidence="6">
    <location>
        <begin position="129"/>
        <end position="154"/>
    </location>
</feature>